<name>A0A3E0WZI9_9GAMM</name>
<evidence type="ECO:0000313" key="2">
    <source>
        <dbReference type="Proteomes" id="UP000256763"/>
    </source>
</evidence>
<comment type="caution">
    <text evidence="1">The sequence shown here is derived from an EMBL/GenBank/DDBJ whole genome shotgun (WGS) entry which is preliminary data.</text>
</comment>
<proteinExistence type="predicted"/>
<protein>
    <submittedName>
        <fullName evidence="1">Uncharacterized protein</fullName>
    </submittedName>
</protein>
<dbReference type="OrthoDB" id="5624951at2"/>
<gene>
    <name evidence="1" type="ORF">CAL65_09115</name>
</gene>
<evidence type="ECO:0000313" key="1">
    <source>
        <dbReference type="EMBL" id="RFA37436.1"/>
    </source>
</evidence>
<dbReference type="Proteomes" id="UP000256763">
    <property type="component" value="Unassembled WGS sequence"/>
</dbReference>
<dbReference type="EMBL" id="NFZW01000007">
    <property type="protein sequence ID" value="RFA37436.1"/>
    <property type="molecule type" value="Genomic_DNA"/>
</dbReference>
<reference evidence="2" key="1">
    <citation type="submission" date="2017-05" db="EMBL/GenBank/DDBJ databases">
        <authorList>
            <person name="Sharma S."/>
            <person name="Sidhu C."/>
            <person name="Pinnaka A.K."/>
        </authorList>
    </citation>
    <scope>NUCLEOTIDE SEQUENCE [LARGE SCALE GENOMIC DNA]</scope>
    <source>
        <strain evidence="2">AK93</strain>
    </source>
</reference>
<dbReference type="RefSeq" id="WP_116301772.1">
    <property type="nucleotide sequence ID" value="NZ_NFZV01000006.1"/>
</dbReference>
<organism evidence="1 2">
    <name type="scientific">Alkalilimnicola ehrlichii</name>
    <dbReference type="NCBI Taxonomy" id="351052"/>
    <lineage>
        <taxon>Bacteria</taxon>
        <taxon>Pseudomonadati</taxon>
        <taxon>Pseudomonadota</taxon>
        <taxon>Gammaproteobacteria</taxon>
        <taxon>Chromatiales</taxon>
        <taxon>Ectothiorhodospiraceae</taxon>
        <taxon>Alkalilimnicola</taxon>
    </lineage>
</organism>
<dbReference type="AlphaFoldDB" id="A0A3E0WZI9"/>
<sequence>MTERPIPKAWAGSKRQIRANQLAFNLSSDAIEFFRRVSAQRGMATSDFLRDLVGLPVKPPQRPRLTFSASPEDMEKLAARYGLAEVDPSSIRERIQDELLRFYQRHRDDSSER</sequence>
<accession>A0A3E0WZI9</accession>
<keyword evidence="2" id="KW-1185">Reference proteome</keyword>